<accession>A0A8J3UAG6</accession>
<dbReference type="Proteomes" id="UP000622547">
    <property type="component" value="Unassembled WGS sequence"/>
</dbReference>
<sequence>MVKKNQPGLYAQVKNLPWRHIPVASRQHNRGHGRQEHRTLKAAAVAAGLAFPHAAQAICLTRQIRPLDGGRWRTVTVYAITSLDAHQATPAQLAAWIRGHWQIEALHHLRDVSYGEDASQIRTGSGPQACARSGDPRGHQGLEGIGPQAIGTAGEVPLLEVCTCGVVHDL</sequence>
<evidence type="ECO:0000313" key="2">
    <source>
        <dbReference type="EMBL" id="GII41192.1"/>
    </source>
</evidence>
<feature type="region of interest" description="Disordered" evidence="1">
    <location>
        <begin position="123"/>
        <end position="146"/>
    </location>
</feature>
<keyword evidence="3" id="KW-1185">Reference proteome</keyword>
<dbReference type="EMBL" id="BOOP01000031">
    <property type="protein sequence ID" value="GII41192.1"/>
    <property type="molecule type" value="Genomic_DNA"/>
</dbReference>
<comment type="caution">
    <text evidence="2">The sequence shown here is derived from an EMBL/GenBank/DDBJ whole genome shotgun (WGS) entry which is preliminary data.</text>
</comment>
<gene>
    <name evidence="2" type="ORF">Pph01_61950</name>
</gene>
<protein>
    <recommendedName>
        <fullName evidence="4">Transposase IS4-like domain-containing protein</fullName>
    </recommendedName>
</protein>
<proteinExistence type="predicted"/>
<reference evidence="2 3" key="1">
    <citation type="submission" date="2021-01" db="EMBL/GenBank/DDBJ databases">
        <title>Whole genome shotgun sequence of Planotetraspora phitsanulokensis NBRC 104273.</title>
        <authorList>
            <person name="Komaki H."/>
            <person name="Tamura T."/>
        </authorList>
    </citation>
    <scope>NUCLEOTIDE SEQUENCE [LARGE SCALE GENOMIC DNA]</scope>
    <source>
        <strain evidence="2 3">NBRC 104273</strain>
    </source>
</reference>
<evidence type="ECO:0000256" key="1">
    <source>
        <dbReference type="SAM" id="MobiDB-lite"/>
    </source>
</evidence>
<name>A0A8J3UAG6_9ACTN</name>
<organism evidence="2 3">
    <name type="scientific">Planotetraspora phitsanulokensis</name>
    <dbReference type="NCBI Taxonomy" id="575192"/>
    <lineage>
        <taxon>Bacteria</taxon>
        <taxon>Bacillati</taxon>
        <taxon>Actinomycetota</taxon>
        <taxon>Actinomycetes</taxon>
        <taxon>Streptosporangiales</taxon>
        <taxon>Streptosporangiaceae</taxon>
        <taxon>Planotetraspora</taxon>
    </lineage>
</organism>
<dbReference type="AlphaFoldDB" id="A0A8J3UAG6"/>
<evidence type="ECO:0008006" key="4">
    <source>
        <dbReference type="Google" id="ProtNLM"/>
    </source>
</evidence>
<evidence type="ECO:0000313" key="3">
    <source>
        <dbReference type="Proteomes" id="UP000622547"/>
    </source>
</evidence>